<dbReference type="HOGENOM" id="CLU_1957890_0_0_5"/>
<sequence>MLYYLEYRKQRERVYFVCLRKDFSSEYTLKYVKPEESYERIFLNDILAQDVDKNLYINRDDVILDKTPVEKQLKPIRIGQVNKGGQGERIYSPFGHSLYQHNSNFKNWLRRSQVLRYPRWQYLVSNCK</sequence>
<dbReference type="KEGG" id="rmo:MCI_04525"/>
<dbReference type="Proteomes" id="UP000008008">
    <property type="component" value="Chromosome"/>
</dbReference>
<keyword evidence="2" id="KW-1185">Reference proteome</keyword>
<keyword evidence="1" id="KW-0808">Transferase</keyword>
<dbReference type="Gene3D" id="3.90.120.10">
    <property type="entry name" value="DNA Methylase, subunit A, domain 2"/>
    <property type="match status" value="1"/>
</dbReference>
<dbReference type="EMBL" id="CP003340">
    <property type="protein sequence ID" value="AFC73738.1"/>
    <property type="molecule type" value="Genomic_DNA"/>
</dbReference>
<keyword evidence="1" id="KW-0489">Methyltransferase</keyword>
<dbReference type="GO" id="GO:0032259">
    <property type="term" value="P:methylation"/>
    <property type="evidence" value="ECO:0007669"/>
    <property type="project" value="UniProtKB-KW"/>
</dbReference>
<evidence type="ECO:0000313" key="2">
    <source>
        <dbReference type="Proteomes" id="UP000008008"/>
    </source>
</evidence>
<organism evidence="1 2">
    <name type="scientific">Rickettsia montanensis (strain OSU 85-930)</name>
    <dbReference type="NCBI Taxonomy" id="1105114"/>
    <lineage>
        <taxon>Bacteria</taxon>
        <taxon>Pseudomonadati</taxon>
        <taxon>Pseudomonadota</taxon>
        <taxon>Alphaproteobacteria</taxon>
        <taxon>Rickettsiales</taxon>
        <taxon>Rickettsiaceae</taxon>
        <taxon>Rickettsieae</taxon>
        <taxon>Rickettsia</taxon>
        <taxon>spotted fever group</taxon>
    </lineage>
</organism>
<protein>
    <submittedName>
        <fullName evidence="1">Site-specific DNA methylase</fullName>
    </submittedName>
</protein>
<accession>H8KBE7</accession>
<gene>
    <name evidence="1" type="ordered locus">MCI_04525</name>
</gene>
<reference evidence="2" key="1">
    <citation type="submission" date="2012-02" db="EMBL/GenBank/DDBJ databases">
        <title>Complete genome sequence of Rickettsia montanensis strain OSU 85-930.</title>
        <authorList>
            <person name="Johnson S.L."/>
            <person name="Munk A.C."/>
            <person name="Han S."/>
            <person name="Bruce D.C."/>
            <person name="Dasch G.A."/>
        </authorList>
    </citation>
    <scope>NUCLEOTIDE SEQUENCE [LARGE SCALE GENOMIC DNA]</scope>
    <source>
        <strain evidence="2">OSU 85-930</strain>
    </source>
</reference>
<dbReference type="GO" id="GO:0008168">
    <property type="term" value="F:methyltransferase activity"/>
    <property type="evidence" value="ECO:0007669"/>
    <property type="project" value="UniProtKB-KW"/>
</dbReference>
<proteinExistence type="predicted"/>
<evidence type="ECO:0000313" key="1">
    <source>
        <dbReference type="EMBL" id="AFC73738.1"/>
    </source>
</evidence>
<name>H8KBE7_RICMS</name>
<dbReference type="AlphaFoldDB" id="H8KBE7"/>